<evidence type="ECO:0000313" key="2">
    <source>
        <dbReference type="EMBL" id="MCG2613324.1"/>
    </source>
</evidence>
<keyword evidence="3" id="KW-1185">Reference proteome</keyword>
<dbReference type="InterPro" id="IPR014710">
    <property type="entry name" value="RmlC-like_jellyroll"/>
</dbReference>
<accession>A0ABS9KLY6</accession>
<evidence type="ECO:0000313" key="3">
    <source>
        <dbReference type="Proteomes" id="UP001165367"/>
    </source>
</evidence>
<dbReference type="EMBL" id="JAKLTR010000002">
    <property type="protein sequence ID" value="MCG2613324.1"/>
    <property type="molecule type" value="Genomic_DNA"/>
</dbReference>
<dbReference type="Proteomes" id="UP001165367">
    <property type="component" value="Unassembled WGS sequence"/>
</dbReference>
<dbReference type="RefSeq" id="WP_237868553.1">
    <property type="nucleotide sequence ID" value="NZ_JAKLTR010000002.1"/>
</dbReference>
<comment type="caution">
    <text evidence="2">The sequence shown here is derived from an EMBL/GenBank/DDBJ whole genome shotgun (WGS) entry which is preliminary data.</text>
</comment>
<protein>
    <submittedName>
        <fullName evidence="2">Crp/Fnr family transcriptional regulator</fullName>
    </submittedName>
</protein>
<dbReference type="Gene3D" id="2.60.120.10">
    <property type="entry name" value="Jelly Rolls"/>
    <property type="match status" value="1"/>
</dbReference>
<dbReference type="SUPFAM" id="SSF51206">
    <property type="entry name" value="cAMP-binding domain-like"/>
    <property type="match status" value="1"/>
</dbReference>
<organism evidence="2 3">
    <name type="scientific">Terrimonas ginsenosidimutans</name>
    <dbReference type="NCBI Taxonomy" id="2908004"/>
    <lineage>
        <taxon>Bacteria</taxon>
        <taxon>Pseudomonadati</taxon>
        <taxon>Bacteroidota</taxon>
        <taxon>Chitinophagia</taxon>
        <taxon>Chitinophagales</taxon>
        <taxon>Chitinophagaceae</taxon>
        <taxon>Terrimonas</taxon>
    </lineage>
</organism>
<proteinExistence type="predicted"/>
<name>A0ABS9KLY6_9BACT</name>
<evidence type="ECO:0000259" key="1">
    <source>
        <dbReference type="Pfam" id="PF00027"/>
    </source>
</evidence>
<dbReference type="CDD" id="cd00038">
    <property type="entry name" value="CAP_ED"/>
    <property type="match status" value="1"/>
</dbReference>
<feature type="domain" description="Cyclic nucleotide-binding" evidence="1">
    <location>
        <begin position="68"/>
        <end position="154"/>
    </location>
</feature>
<dbReference type="InterPro" id="IPR018490">
    <property type="entry name" value="cNMP-bd_dom_sf"/>
</dbReference>
<dbReference type="Pfam" id="PF00027">
    <property type="entry name" value="cNMP_binding"/>
    <property type="match status" value="1"/>
</dbReference>
<reference evidence="2" key="1">
    <citation type="submission" date="2022-01" db="EMBL/GenBank/DDBJ databases">
        <authorList>
            <person name="Jo J.-H."/>
            <person name="Im W.-T."/>
        </authorList>
    </citation>
    <scope>NUCLEOTIDE SEQUENCE</scope>
    <source>
        <strain evidence="2">NA20</strain>
    </source>
</reference>
<sequence length="227" mass="26403">MKISCMGTDSISSAGSVLRRFYICSNQGMARYFTTKNISLDILRRHIERIVTLTDEEFSLISSHFTAQQFQKKQFVFRPQERVPFVYFILSGLTVLVHLDDNGQEHILSFAMEDWWETDLGAFLHQRHATMGLYCLEDTAMLKLSLDGYNTICSRVPKMERFFLAKANGGHIASQQRILSFQMVDAKLRYQWFLERYPFLVQRISKTVLASYLGVSRETLSRLSRSR</sequence>
<gene>
    <name evidence="2" type="ORF">LZZ85_03495</name>
</gene>
<dbReference type="InterPro" id="IPR000595">
    <property type="entry name" value="cNMP-bd_dom"/>
</dbReference>